<reference evidence="5 6" key="1">
    <citation type="submission" date="2020-08" db="EMBL/GenBank/DDBJ databases">
        <title>Acidobacteriota in marine sediments use diverse sulfur dissimilation pathways.</title>
        <authorList>
            <person name="Wasmund K."/>
        </authorList>
    </citation>
    <scope>NUCLEOTIDE SEQUENCE [LARGE SCALE GENOMIC DNA]</scope>
    <source>
        <strain evidence="5">MAG AM3-A</strain>
    </source>
</reference>
<comment type="caution">
    <text evidence="5">The sequence shown here is derived from an EMBL/GenBank/DDBJ whole genome shotgun (WGS) entry which is preliminary data.</text>
</comment>
<dbReference type="InterPro" id="IPR036388">
    <property type="entry name" value="WH-like_DNA-bd_sf"/>
</dbReference>
<dbReference type="NCBIfam" id="TIGR00281">
    <property type="entry name" value="SMC-Scp complex subunit ScpB"/>
    <property type="match status" value="1"/>
</dbReference>
<organism evidence="5 6">
    <name type="scientific">Candidatus Sulfomarinibacter kjeldsenii</name>
    <dbReference type="NCBI Taxonomy" id="2885994"/>
    <lineage>
        <taxon>Bacteria</taxon>
        <taxon>Pseudomonadati</taxon>
        <taxon>Acidobacteriota</taxon>
        <taxon>Thermoanaerobaculia</taxon>
        <taxon>Thermoanaerobaculales</taxon>
        <taxon>Candidatus Sulfomarinibacteraceae</taxon>
        <taxon>Candidatus Sulfomarinibacter</taxon>
    </lineage>
</organism>
<dbReference type="InterPro" id="IPR036390">
    <property type="entry name" value="WH_DNA-bd_sf"/>
</dbReference>
<dbReference type="Pfam" id="PF04079">
    <property type="entry name" value="SMC_ScpB"/>
    <property type="match status" value="1"/>
</dbReference>
<keyword evidence="4" id="KW-0131">Cell cycle</keyword>
<dbReference type="PANTHER" id="PTHR34298">
    <property type="entry name" value="SEGREGATION AND CONDENSATION PROTEIN B"/>
    <property type="match status" value="1"/>
</dbReference>
<keyword evidence="2" id="KW-0132">Cell division</keyword>
<protein>
    <submittedName>
        <fullName evidence="5">SMC-Scp complex subunit ScpB</fullName>
    </submittedName>
</protein>
<dbReference type="GO" id="GO:0051304">
    <property type="term" value="P:chromosome separation"/>
    <property type="evidence" value="ECO:0007669"/>
    <property type="project" value="InterPro"/>
</dbReference>
<name>A0A8J7CNG7_9BACT</name>
<dbReference type="Proteomes" id="UP000598633">
    <property type="component" value="Unassembled WGS sequence"/>
</dbReference>
<evidence type="ECO:0000256" key="1">
    <source>
        <dbReference type="ARBA" id="ARBA00022490"/>
    </source>
</evidence>
<dbReference type="InterPro" id="IPR005234">
    <property type="entry name" value="ScpB_csome_segregation"/>
</dbReference>
<dbReference type="PIRSF" id="PIRSF019345">
    <property type="entry name" value="ScpB"/>
    <property type="match status" value="1"/>
</dbReference>
<dbReference type="PANTHER" id="PTHR34298:SF2">
    <property type="entry name" value="SEGREGATION AND CONDENSATION PROTEIN B"/>
    <property type="match status" value="1"/>
</dbReference>
<proteinExistence type="predicted"/>
<evidence type="ECO:0000256" key="3">
    <source>
        <dbReference type="ARBA" id="ARBA00022829"/>
    </source>
</evidence>
<dbReference type="Gene3D" id="1.10.10.10">
    <property type="entry name" value="Winged helix-like DNA-binding domain superfamily/Winged helix DNA-binding domain"/>
    <property type="match status" value="2"/>
</dbReference>
<dbReference type="AlphaFoldDB" id="A0A8J7CNG7"/>
<evidence type="ECO:0000256" key="2">
    <source>
        <dbReference type="ARBA" id="ARBA00022618"/>
    </source>
</evidence>
<dbReference type="GO" id="GO:0051301">
    <property type="term" value="P:cell division"/>
    <property type="evidence" value="ECO:0007669"/>
    <property type="project" value="UniProtKB-KW"/>
</dbReference>
<keyword evidence="1" id="KW-0963">Cytoplasm</keyword>
<evidence type="ECO:0000313" key="6">
    <source>
        <dbReference type="Proteomes" id="UP000598633"/>
    </source>
</evidence>
<gene>
    <name evidence="5" type="primary">scpB</name>
    <name evidence="5" type="ORF">IFJ97_04815</name>
</gene>
<accession>A0A8J7CNG7</accession>
<evidence type="ECO:0000256" key="4">
    <source>
        <dbReference type="ARBA" id="ARBA00023306"/>
    </source>
</evidence>
<sequence>MDKETLTASIEAILLTANGPVAVSALVEALDEKDVGAEEVKNALTSMVVAWDRPESGIRLEQVADGWRCVTPPALDIYLRSYHGIAARQRLSQAALEVLAIVAHRQPVTLPEINFIRGANSASVVRTLLERKLLRMAGRKKVVGKPFLYRTSKEFLIHFGLERPEDLPDPEELVRDETISAD</sequence>
<dbReference type="SUPFAM" id="SSF46785">
    <property type="entry name" value="Winged helix' DNA-binding domain"/>
    <property type="match status" value="2"/>
</dbReference>
<evidence type="ECO:0000313" key="5">
    <source>
        <dbReference type="EMBL" id="MBD3870663.1"/>
    </source>
</evidence>
<dbReference type="EMBL" id="JACXWA010000079">
    <property type="protein sequence ID" value="MBD3870663.1"/>
    <property type="molecule type" value="Genomic_DNA"/>
</dbReference>
<keyword evidence="3" id="KW-0159">Chromosome partition</keyword>